<feature type="compositionally biased region" description="Acidic residues" evidence="1">
    <location>
        <begin position="298"/>
        <end position="308"/>
    </location>
</feature>
<dbReference type="AlphaFoldDB" id="A0A7S3P1W0"/>
<protein>
    <submittedName>
        <fullName evidence="2">Uncharacterized protein</fullName>
    </submittedName>
</protein>
<organism evidence="2">
    <name type="scientific">Amphora coffeiformis</name>
    <dbReference type="NCBI Taxonomy" id="265554"/>
    <lineage>
        <taxon>Eukaryota</taxon>
        <taxon>Sar</taxon>
        <taxon>Stramenopiles</taxon>
        <taxon>Ochrophyta</taxon>
        <taxon>Bacillariophyta</taxon>
        <taxon>Bacillariophyceae</taxon>
        <taxon>Bacillariophycidae</taxon>
        <taxon>Thalassiophysales</taxon>
        <taxon>Catenulaceae</taxon>
        <taxon>Amphora</taxon>
    </lineage>
</organism>
<feature type="compositionally biased region" description="Pro residues" evidence="1">
    <location>
        <begin position="28"/>
        <end position="44"/>
    </location>
</feature>
<feature type="compositionally biased region" description="Polar residues" evidence="1">
    <location>
        <begin position="469"/>
        <end position="478"/>
    </location>
</feature>
<feature type="compositionally biased region" description="Polar residues" evidence="1">
    <location>
        <begin position="267"/>
        <end position="279"/>
    </location>
</feature>
<dbReference type="EMBL" id="HBIM01005242">
    <property type="protein sequence ID" value="CAE0406617.1"/>
    <property type="molecule type" value="Transcribed_RNA"/>
</dbReference>
<feature type="compositionally biased region" description="Basic and acidic residues" evidence="1">
    <location>
        <begin position="87"/>
        <end position="96"/>
    </location>
</feature>
<name>A0A7S3P1W0_9STRA</name>
<feature type="compositionally biased region" description="Low complexity" evidence="1">
    <location>
        <begin position="118"/>
        <end position="141"/>
    </location>
</feature>
<feature type="region of interest" description="Disordered" evidence="1">
    <location>
        <begin position="242"/>
        <end position="308"/>
    </location>
</feature>
<feature type="compositionally biased region" description="Polar residues" evidence="1">
    <location>
        <begin position="67"/>
        <end position="77"/>
    </location>
</feature>
<sequence>MPDTTPHIRPKVRRNNNSNAAKPASAHEPPPNNADPATAPPPQQQQPTTTASLPKSILRKPKYGGTKATTDTQQPLDNDSYYDDGEDRGATAKTREPQSAAVRDVVMERPRPKRNNKAKASSSHITTTTTTTPGVAAASTSIEGYTPKQQPQVDVATETPAPTTTTTTAAEKPRTKEEEALILNSLVDLMENAGMSLPDEGTTPLSEAAVVEADLQFSVMTPEEFDQYKEEQRRAQYEIFLGRPSIFQEPTETDKENAVKGPDEQVNPASSDETSTNSAMDADDDDDAVVTPENCNSDNEDDEDTYGDIFGDDGDFEDDEEVVEREPRAFLKLWSALSQWATPQAVRFIQSLRSLDTKESAASTTTTYEIQSAVDRSDVGASRCAGLMATVQRNFRVALEELGHDLEERRSTERLVGDLLRTFDYSLPSPPLDVAHAKAMTSILLQTVLYQPPLPDDNNESDGKCPATSPAQQVPPSCQNLGVTAEEFRYLTVSTIPNLAPPS</sequence>
<feature type="region of interest" description="Disordered" evidence="1">
    <location>
        <begin position="1"/>
        <end position="177"/>
    </location>
</feature>
<reference evidence="2" key="1">
    <citation type="submission" date="2021-01" db="EMBL/GenBank/DDBJ databases">
        <authorList>
            <person name="Corre E."/>
            <person name="Pelletier E."/>
            <person name="Niang G."/>
            <person name="Scheremetjew M."/>
            <person name="Finn R."/>
            <person name="Kale V."/>
            <person name="Holt S."/>
            <person name="Cochrane G."/>
            <person name="Meng A."/>
            <person name="Brown T."/>
            <person name="Cohen L."/>
        </authorList>
    </citation>
    <scope>NUCLEOTIDE SEQUENCE</scope>
    <source>
        <strain evidence="2">CCMP127</strain>
    </source>
</reference>
<feature type="compositionally biased region" description="Low complexity" evidence="1">
    <location>
        <begin position="156"/>
        <end position="170"/>
    </location>
</feature>
<proteinExistence type="predicted"/>
<feature type="region of interest" description="Disordered" evidence="1">
    <location>
        <begin position="452"/>
        <end position="478"/>
    </location>
</feature>
<gene>
    <name evidence="2" type="ORF">ACOF00016_LOCUS4471</name>
</gene>
<evidence type="ECO:0000313" key="2">
    <source>
        <dbReference type="EMBL" id="CAE0406617.1"/>
    </source>
</evidence>
<accession>A0A7S3P1W0</accession>
<evidence type="ECO:0000256" key="1">
    <source>
        <dbReference type="SAM" id="MobiDB-lite"/>
    </source>
</evidence>
<feature type="compositionally biased region" description="Basic and acidic residues" evidence="1">
    <location>
        <begin position="252"/>
        <end position="263"/>
    </location>
</feature>
<feature type="compositionally biased region" description="Low complexity" evidence="1">
    <location>
        <begin position="15"/>
        <end position="26"/>
    </location>
</feature>